<evidence type="ECO:0000256" key="1">
    <source>
        <dbReference type="SAM" id="Phobius"/>
    </source>
</evidence>
<keyword evidence="4" id="KW-1185">Reference proteome</keyword>
<name>A0A143PWR4_LUTPR</name>
<organism evidence="3 4">
    <name type="scientific">Luteitalea pratensis</name>
    <dbReference type="NCBI Taxonomy" id="1855912"/>
    <lineage>
        <taxon>Bacteria</taxon>
        <taxon>Pseudomonadati</taxon>
        <taxon>Acidobacteriota</taxon>
        <taxon>Vicinamibacteria</taxon>
        <taxon>Vicinamibacterales</taxon>
        <taxon>Vicinamibacteraceae</taxon>
        <taxon>Luteitalea</taxon>
    </lineage>
</organism>
<keyword evidence="1" id="KW-0472">Membrane</keyword>
<feature type="domain" description="TadE-like" evidence="2">
    <location>
        <begin position="16"/>
        <end position="58"/>
    </location>
</feature>
<dbReference type="InterPro" id="IPR012495">
    <property type="entry name" value="TadE-like_dom"/>
</dbReference>
<evidence type="ECO:0000313" key="4">
    <source>
        <dbReference type="Proteomes" id="UP000076079"/>
    </source>
</evidence>
<dbReference type="Pfam" id="PF07811">
    <property type="entry name" value="TadE"/>
    <property type="match status" value="1"/>
</dbReference>
<reference evidence="3 4" key="1">
    <citation type="journal article" date="2016" name="Genome Announc.">
        <title>First Complete Genome Sequence of a Subdivision 6 Acidobacterium Strain.</title>
        <authorList>
            <person name="Huang S."/>
            <person name="Vieira S."/>
            <person name="Bunk B."/>
            <person name="Riedel T."/>
            <person name="Sproer C."/>
            <person name="Overmann J."/>
        </authorList>
    </citation>
    <scope>NUCLEOTIDE SEQUENCE [LARGE SCALE GENOMIC DNA]</scope>
    <source>
        <strain evidence="4">DSM 100886 HEG_-6_39</strain>
    </source>
</reference>
<dbReference type="AlphaFoldDB" id="A0A143PWR4"/>
<feature type="transmembrane region" description="Helical" evidence="1">
    <location>
        <begin position="22"/>
        <end position="43"/>
    </location>
</feature>
<sequence length="154" mass="16053">MAEGLTVNRTRNGERGAELVEFAFVLPVLLLVFAGIVDFGFLFQRYEVVTNAAREGARLATLPNYTQADVIARVNDYLNTGIGAGADANATTTMVNTTVAVSGGPGVSARRVEVAYTSTYLVLGPISALVGGSNGFSTITLHGVSTMRVEAPGP</sequence>
<proteinExistence type="predicted"/>
<accession>A0A143PWR4</accession>
<dbReference type="STRING" id="1855912.LuPra_05537"/>
<dbReference type="KEGG" id="abac:LuPra_05537"/>
<keyword evidence="1" id="KW-0812">Transmembrane</keyword>
<reference evidence="4" key="2">
    <citation type="submission" date="2016-04" db="EMBL/GenBank/DDBJ databases">
        <title>First Complete Genome Sequence of a Subdivision 6 Acidobacterium.</title>
        <authorList>
            <person name="Huang S."/>
            <person name="Vieira S."/>
            <person name="Bunk B."/>
            <person name="Riedel T."/>
            <person name="Sproeer C."/>
            <person name="Overmann J."/>
        </authorList>
    </citation>
    <scope>NUCLEOTIDE SEQUENCE [LARGE SCALE GENOMIC DNA]</scope>
    <source>
        <strain evidence="4">DSM 100886 HEG_-6_39</strain>
    </source>
</reference>
<dbReference type="EMBL" id="CP015136">
    <property type="protein sequence ID" value="AMY12264.1"/>
    <property type="molecule type" value="Genomic_DNA"/>
</dbReference>
<gene>
    <name evidence="3" type="ORF">LuPra_05537</name>
</gene>
<evidence type="ECO:0000259" key="2">
    <source>
        <dbReference type="Pfam" id="PF07811"/>
    </source>
</evidence>
<keyword evidence="1" id="KW-1133">Transmembrane helix</keyword>
<dbReference type="Proteomes" id="UP000076079">
    <property type="component" value="Chromosome"/>
</dbReference>
<evidence type="ECO:0000313" key="3">
    <source>
        <dbReference type="EMBL" id="AMY12264.1"/>
    </source>
</evidence>
<protein>
    <submittedName>
        <fullName evidence="3">Flp pilus assembly protein TadG</fullName>
    </submittedName>
</protein>